<reference evidence="3" key="1">
    <citation type="submission" date="2015-07" db="EMBL/GenBank/DDBJ databases">
        <title>Draft genome sequence of the purine-degrading Gottschalkia purinilyticum DSM 1384 (formerly Clostridium purinilyticum).</title>
        <authorList>
            <person name="Poehlein A."/>
            <person name="Schiel-Bengelsdorf B."/>
            <person name="Bengelsdorf F.R."/>
            <person name="Daniel R."/>
            <person name="Duerre P."/>
        </authorList>
    </citation>
    <scope>NUCLEOTIDE SEQUENCE [LARGE SCALE GENOMIC DNA]</scope>
    <source>
        <strain evidence="3">DSM 1384</strain>
    </source>
</reference>
<organism evidence="2 3">
    <name type="scientific">Gottschalkia purinilytica</name>
    <name type="common">Clostridium purinilyticum</name>
    <dbReference type="NCBI Taxonomy" id="1503"/>
    <lineage>
        <taxon>Bacteria</taxon>
        <taxon>Bacillati</taxon>
        <taxon>Bacillota</taxon>
        <taxon>Tissierellia</taxon>
        <taxon>Tissierellales</taxon>
        <taxon>Gottschalkiaceae</taxon>
        <taxon>Gottschalkia</taxon>
    </lineage>
</organism>
<comment type="caution">
    <text evidence="2">The sequence shown here is derived from an EMBL/GenBank/DDBJ whole genome shotgun (WGS) entry which is preliminary data.</text>
</comment>
<keyword evidence="3" id="KW-1185">Reference proteome</keyword>
<gene>
    <name evidence="2" type="ORF">CLPU_17c00470</name>
</gene>
<keyword evidence="1" id="KW-0472">Membrane</keyword>
<keyword evidence="1" id="KW-1133">Transmembrane helix</keyword>
<accession>A0A0L0W7I5</accession>
<dbReference type="EMBL" id="LGSS01000017">
    <property type="protein sequence ID" value="KNF07422.1"/>
    <property type="molecule type" value="Genomic_DNA"/>
</dbReference>
<dbReference type="STRING" id="1503.CLPU_17c00470"/>
<evidence type="ECO:0000256" key="1">
    <source>
        <dbReference type="SAM" id="Phobius"/>
    </source>
</evidence>
<protein>
    <submittedName>
        <fullName evidence="2">Uncharacterized protein</fullName>
    </submittedName>
</protein>
<proteinExistence type="predicted"/>
<name>A0A0L0W7I5_GOTPU</name>
<dbReference type="Proteomes" id="UP000037267">
    <property type="component" value="Unassembled WGS sequence"/>
</dbReference>
<keyword evidence="1" id="KW-0812">Transmembrane</keyword>
<evidence type="ECO:0000313" key="3">
    <source>
        <dbReference type="Proteomes" id="UP000037267"/>
    </source>
</evidence>
<evidence type="ECO:0000313" key="2">
    <source>
        <dbReference type="EMBL" id="KNF07422.1"/>
    </source>
</evidence>
<feature type="transmembrane region" description="Helical" evidence="1">
    <location>
        <begin position="7"/>
        <end position="26"/>
    </location>
</feature>
<sequence>MKVILSHIIKICFVLIIIGIIIPYTIDKILDIIITQNINKIPKGNSTFVMSYTILKDNFEYFFKKIILQYLSF</sequence>
<dbReference type="AlphaFoldDB" id="A0A0L0W7I5"/>